<evidence type="ECO:0000313" key="15">
    <source>
        <dbReference type="Proteomes" id="UP000742786"/>
    </source>
</evidence>
<dbReference type="Pfam" id="PF03471">
    <property type="entry name" value="CorC_HlyC"/>
    <property type="match status" value="1"/>
</dbReference>
<dbReference type="Pfam" id="PF00571">
    <property type="entry name" value="CBS"/>
    <property type="match status" value="2"/>
</dbReference>
<evidence type="ECO:0000313" key="14">
    <source>
        <dbReference type="EMBL" id="CAG4884281.1"/>
    </source>
</evidence>
<evidence type="ECO:0000256" key="9">
    <source>
        <dbReference type="PROSITE-ProRule" id="PRU00703"/>
    </source>
</evidence>
<dbReference type="GO" id="GO:0050660">
    <property type="term" value="F:flavin adenine dinucleotide binding"/>
    <property type="evidence" value="ECO:0007669"/>
    <property type="project" value="InterPro"/>
</dbReference>
<evidence type="ECO:0000259" key="12">
    <source>
        <dbReference type="PROSITE" id="PS51371"/>
    </source>
</evidence>
<keyword evidence="8 10" id="KW-0472">Membrane</keyword>
<dbReference type="CDD" id="cd04590">
    <property type="entry name" value="CBS_pair_CorC_HlyC_assoc"/>
    <property type="match status" value="1"/>
</dbReference>
<dbReference type="PROSITE" id="PS51371">
    <property type="entry name" value="CBS"/>
    <property type="match status" value="2"/>
</dbReference>
<keyword evidence="6 10" id="KW-1133">Transmembrane helix</keyword>
<keyword evidence="15" id="KW-1185">Reference proteome</keyword>
<dbReference type="Proteomes" id="UP000742786">
    <property type="component" value="Unassembled WGS sequence"/>
</dbReference>
<dbReference type="AlphaFoldDB" id="A0A916J5E2"/>
<sequence>MDSGSAGLGMEDIPLSAQFWTLAVLLVCSGFFSMAETAMMASNRHRLRHLAREGNAGAALAVKLLGTTDKLLGVILLGNTLVNAVAAMVTGHIALTLFGEEKWALEAGAVFITFCLLIFSEITPKVIGATHPDWLTQRISFILAPMLRIAYPLIWTVNLLVTGLLKLLHLQPKPGHQELRLSTEELRILVLESVHGIPSQHRAILLNLFDLEDITVEDIMQPRGSVEAIDLQASLEDIRQQLATSYHTNLPVYDGDPGNVIGILHQRRLLSHVLGGEWNHDTLRQQLTDPYFIPAGTHIYSQLQFFQENRQRLGLVVDEYGEIQGLITLEDIIEEIIGKFTTGLPGVDNELRWQTDNTVLVEGGKPLRELNRSLGLDLPLEGPKTLNGLILEYFQDIPEAGISAKIGGVVMEVVQTQDKAVKIVRLSRPK</sequence>
<evidence type="ECO:0000256" key="3">
    <source>
        <dbReference type="ARBA" id="ARBA00022475"/>
    </source>
</evidence>
<dbReference type="PANTHER" id="PTHR22777:SF32">
    <property type="entry name" value="UPF0053 INNER MEMBRANE PROTEIN YFJD"/>
    <property type="match status" value="1"/>
</dbReference>
<evidence type="ECO:0000256" key="10">
    <source>
        <dbReference type="PROSITE-ProRule" id="PRU01193"/>
    </source>
</evidence>
<proteinExistence type="inferred from homology"/>
<dbReference type="InterPro" id="IPR044751">
    <property type="entry name" value="Ion_transp-like_CBS"/>
</dbReference>
<feature type="transmembrane region" description="Helical" evidence="11">
    <location>
        <begin position="20"/>
        <end position="42"/>
    </location>
</feature>
<dbReference type="InterPro" id="IPR046342">
    <property type="entry name" value="CBS_dom_sf"/>
</dbReference>
<keyword evidence="3" id="KW-1003">Cell membrane</keyword>
<dbReference type="InterPro" id="IPR005170">
    <property type="entry name" value="Transptr-assoc_dom"/>
</dbReference>
<dbReference type="Pfam" id="PF01595">
    <property type="entry name" value="CNNM"/>
    <property type="match status" value="1"/>
</dbReference>
<evidence type="ECO:0000256" key="4">
    <source>
        <dbReference type="ARBA" id="ARBA00022692"/>
    </source>
</evidence>
<feature type="transmembrane region" description="Helical" evidence="11">
    <location>
        <begin position="71"/>
        <end position="95"/>
    </location>
</feature>
<evidence type="ECO:0000256" key="6">
    <source>
        <dbReference type="ARBA" id="ARBA00022989"/>
    </source>
</evidence>
<keyword evidence="5" id="KW-0677">Repeat</keyword>
<comment type="subcellular location">
    <subcellularLocation>
        <location evidence="1">Cell membrane</location>
        <topology evidence="1">Multi-pass membrane protein</topology>
    </subcellularLocation>
</comment>
<evidence type="ECO:0000259" key="13">
    <source>
        <dbReference type="PROSITE" id="PS51846"/>
    </source>
</evidence>
<dbReference type="SMART" id="SM01091">
    <property type="entry name" value="CorC_HlyC"/>
    <property type="match status" value="1"/>
</dbReference>
<dbReference type="PROSITE" id="PS51846">
    <property type="entry name" value="CNNM"/>
    <property type="match status" value="1"/>
</dbReference>
<feature type="transmembrane region" description="Helical" evidence="11">
    <location>
        <begin position="149"/>
        <end position="168"/>
    </location>
</feature>
<dbReference type="Gene3D" id="3.30.465.10">
    <property type="match status" value="1"/>
</dbReference>
<gene>
    <name evidence="14" type="ORF">GTOL_12164</name>
</gene>
<organism evidence="14 15">
    <name type="scientific">Georgfuchsia toluolica</name>
    <dbReference type="NCBI Taxonomy" id="424218"/>
    <lineage>
        <taxon>Bacteria</taxon>
        <taxon>Pseudomonadati</taxon>
        <taxon>Pseudomonadota</taxon>
        <taxon>Betaproteobacteria</taxon>
        <taxon>Nitrosomonadales</taxon>
        <taxon>Sterolibacteriaceae</taxon>
        <taxon>Georgfuchsia</taxon>
    </lineage>
</organism>
<accession>A0A916J5E2</accession>
<feature type="domain" description="CBS" evidence="12">
    <location>
        <begin position="286"/>
        <end position="342"/>
    </location>
</feature>
<feature type="domain" description="CNNM transmembrane" evidence="13">
    <location>
        <begin position="11"/>
        <end position="206"/>
    </location>
</feature>
<protein>
    <submittedName>
        <fullName evidence="14">Mg2+/Co2+ transporter CorB</fullName>
    </submittedName>
</protein>
<dbReference type="EMBL" id="CAJQUM010000001">
    <property type="protein sequence ID" value="CAG4884281.1"/>
    <property type="molecule type" value="Genomic_DNA"/>
</dbReference>
<dbReference type="GO" id="GO:0005886">
    <property type="term" value="C:plasma membrane"/>
    <property type="evidence" value="ECO:0007669"/>
    <property type="project" value="UniProtKB-SubCell"/>
</dbReference>
<dbReference type="RefSeq" id="WP_343213245.1">
    <property type="nucleotide sequence ID" value="NZ_CAJQUM010000001.1"/>
</dbReference>
<evidence type="ECO:0000256" key="1">
    <source>
        <dbReference type="ARBA" id="ARBA00004651"/>
    </source>
</evidence>
<dbReference type="InterPro" id="IPR000644">
    <property type="entry name" value="CBS_dom"/>
</dbReference>
<reference evidence="14" key="1">
    <citation type="submission" date="2021-04" db="EMBL/GenBank/DDBJ databases">
        <authorList>
            <person name="Hornung B."/>
        </authorList>
    </citation>
    <scope>NUCLEOTIDE SEQUENCE</scope>
    <source>
        <strain evidence="14">G5G6</strain>
    </source>
</reference>
<name>A0A916J5E2_9PROT</name>
<keyword evidence="7 9" id="KW-0129">CBS domain</keyword>
<dbReference type="InterPro" id="IPR016169">
    <property type="entry name" value="FAD-bd_PCMH_sub2"/>
</dbReference>
<dbReference type="Gene3D" id="3.10.580.10">
    <property type="entry name" value="CBS-domain"/>
    <property type="match status" value="1"/>
</dbReference>
<evidence type="ECO:0000256" key="11">
    <source>
        <dbReference type="SAM" id="Phobius"/>
    </source>
</evidence>
<evidence type="ECO:0000256" key="5">
    <source>
        <dbReference type="ARBA" id="ARBA00022737"/>
    </source>
</evidence>
<dbReference type="SUPFAM" id="SSF54631">
    <property type="entry name" value="CBS-domain pair"/>
    <property type="match status" value="1"/>
</dbReference>
<dbReference type="PANTHER" id="PTHR22777">
    <property type="entry name" value="HEMOLYSIN-RELATED"/>
    <property type="match status" value="1"/>
</dbReference>
<evidence type="ECO:0000256" key="8">
    <source>
        <dbReference type="ARBA" id="ARBA00023136"/>
    </source>
</evidence>
<evidence type="ECO:0000256" key="7">
    <source>
        <dbReference type="ARBA" id="ARBA00023122"/>
    </source>
</evidence>
<feature type="transmembrane region" description="Helical" evidence="11">
    <location>
        <begin position="107"/>
        <end position="128"/>
    </location>
</feature>
<keyword evidence="4 10" id="KW-0812">Transmembrane</keyword>
<feature type="domain" description="CBS" evidence="12">
    <location>
        <begin position="220"/>
        <end position="282"/>
    </location>
</feature>
<dbReference type="InterPro" id="IPR036318">
    <property type="entry name" value="FAD-bd_PCMH-like_sf"/>
</dbReference>
<comment type="similarity">
    <text evidence="2">Belongs to the UPF0053 family.</text>
</comment>
<dbReference type="InterPro" id="IPR002550">
    <property type="entry name" value="CNNM"/>
</dbReference>
<evidence type="ECO:0000256" key="2">
    <source>
        <dbReference type="ARBA" id="ARBA00006337"/>
    </source>
</evidence>
<dbReference type="SUPFAM" id="SSF56176">
    <property type="entry name" value="FAD-binding/transporter-associated domain-like"/>
    <property type="match status" value="1"/>
</dbReference>
<comment type="caution">
    <text evidence="14">The sequence shown here is derived from an EMBL/GenBank/DDBJ whole genome shotgun (WGS) entry which is preliminary data.</text>
</comment>